<sequence>MECFCPYGTNIEAVIQLLPLFGQKKELIGYLKSKETEGLTWTGIATSGLFDWEGLLNRTATIWDGGHKSFTLINERPLGQAVVSALQNPEQTRNQYLYVASVETSQQEILAALEKVTGGKWTVNKTTTEAQLTAAAKKLTVGDFNGTFILVRATIFGNMPGVNANYAKETVLANDLLGLKLETVEETVNQAANN</sequence>
<evidence type="ECO:0000256" key="1">
    <source>
        <dbReference type="ARBA" id="ARBA00022857"/>
    </source>
</evidence>
<dbReference type="SUPFAM" id="SSF51735">
    <property type="entry name" value="NAD(P)-binding Rossmann-fold domains"/>
    <property type="match status" value="1"/>
</dbReference>
<evidence type="ECO:0000313" key="3">
    <source>
        <dbReference type="EMBL" id="KAJ5153254.1"/>
    </source>
</evidence>
<accession>A0A9W9HTS5</accession>
<dbReference type="GO" id="GO:0016491">
    <property type="term" value="F:oxidoreductase activity"/>
    <property type="evidence" value="ECO:0007669"/>
    <property type="project" value="UniProtKB-KW"/>
</dbReference>
<dbReference type="InterPro" id="IPR051609">
    <property type="entry name" value="NmrA/Isoflavone_reductase-like"/>
</dbReference>
<dbReference type="PANTHER" id="PTHR47706:SF9">
    <property type="entry name" value="NMRA-LIKE DOMAIN-CONTAINING PROTEIN-RELATED"/>
    <property type="match status" value="1"/>
</dbReference>
<keyword evidence="4" id="KW-1185">Reference proteome</keyword>
<gene>
    <name evidence="3" type="ORF">N7482_009732</name>
</gene>
<keyword evidence="1" id="KW-0521">NADP</keyword>
<reference evidence="3" key="2">
    <citation type="journal article" date="2023" name="IMA Fungus">
        <title>Comparative genomic study of the Penicillium genus elucidates a diverse pangenome and 15 lateral gene transfer events.</title>
        <authorList>
            <person name="Petersen C."/>
            <person name="Sorensen T."/>
            <person name="Nielsen M.R."/>
            <person name="Sondergaard T.E."/>
            <person name="Sorensen J.L."/>
            <person name="Fitzpatrick D.A."/>
            <person name="Frisvad J.C."/>
            <person name="Nielsen K.L."/>
        </authorList>
    </citation>
    <scope>NUCLEOTIDE SEQUENCE</scope>
    <source>
        <strain evidence="3">IBT 26290</strain>
    </source>
</reference>
<dbReference type="InterPro" id="IPR036291">
    <property type="entry name" value="NAD(P)-bd_dom_sf"/>
</dbReference>
<evidence type="ECO:0008006" key="5">
    <source>
        <dbReference type="Google" id="ProtNLM"/>
    </source>
</evidence>
<proteinExistence type="predicted"/>
<evidence type="ECO:0000313" key="4">
    <source>
        <dbReference type="Proteomes" id="UP001149163"/>
    </source>
</evidence>
<protein>
    <recommendedName>
        <fullName evidence="5">NmrA-like domain-containing protein</fullName>
    </recommendedName>
</protein>
<dbReference type="RefSeq" id="XP_056539562.1">
    <property type="nucleotide sequence ID" value="XM_056691856.1"/>
</dbReference>
<dbReference type="Proteomes" id="UP001149163">
    <property type="component" value="Unassembled WGS sequence"/>
</dbReference>
<dbReference type="PANTHER" id="PTHR47706">
    <property type="entry name" value="NMRA-LIKE FAMILY PROTEIN"/>
    <property type="match status" value="1"/>
</dbReference>
<dbReference type="AlphaFoldDB" id="A0A9W9HTS5"/>
<evidence type="ECO:0000256" key="2">
    <source>
        <dbReference type="ARBA" id="ARBA00023002"/>
    </source>
</evidence>
<comment type="caution">
    <text evidence="3">The sequence shown here is derived from an EMBL/GenBank/DDBJ whole genome shotgun (WGS) entry which is preliminary data.</text>
</comment>
<reference evidence="3" key="1">
    <citation type="submission" date="2022-11" db="EMBL/GenBank/DDBJ databases">
        <authorList>
            <person name="Petersen C."/>
        </authorList>
    </citation>
    <scope>NUCLEOTIDE SEQUENCE</scope>
    <source>
        <strain evidence="3">IBT 26290</strain>
    </source>
</reference>
<dbReference type="GeneID" id="81431032"/>
<dbReference type="OrthoDB" id="9974981at2759"/>
<dbReference type="Gene3D" id="3.40.50.720">
    <property type="entry name" value="NAD(P)-binding Rossmann-like Domain"/>
    <property type="match status" value="1"/>
</dbReference>
<organism evidence="3 4">
    <name type="scientific">Penicillium canariense</name>
    <dbReference type="NCBI Taxonomy" id="189055"/>
    <lineage>
        <taxon>Eukaryota</taxon>
        <taxon>Fungi</taxon>
        <taxon>Dikarya</taxon>
        <taxon>Ascomycota</taxon>
        <taxon>Pezizomycotina</taxon>
        <taxon>Eurotiomycetes</taxon>
        <taxon>Eurotiomycetidae</taxon>
        <taxon>Eurotiales</taxon>
        <taxon>Aspergillaceae</taxon>
        <taxon>Penicillium</taxon>
    </lineage>
</organism>
<keyword evidence="2" id="KW-0560">Oxidoreductase</keyword>
<dbReference type="EMBL" id="JAPQKN010000007">
    <property type="protein sequence ID" value="KAJ5153254.1"/>
    <property type="molecule type" value="Genomic_DNA"/>
</dbReference>
<name>A0A9W9HTS5_9EURO</name>